<keyword evidence="4 5" id="KW-0349">Heme</keyword>
<feature type="binding site" description="axial binding residue" evidence="4">
    <location>
        <position position="460"/>
    </location>
    <ligand>
        <name>heme</name>
        <dbReference type="ChEBI" id="CHEBI:30413"/>
    </ligand>
    <ligandPart>
        <name>Fe</name>
        <dbReference type="ChEBI" id="CHEBI:18248"/>
    </ligandPart>
</feature>
<organism evidence="7 8">
    <name type="scientific">Thamnidium elegans</name>
    <dbReference type="NCBI Taxonomy" id="101142"/>
    <lineage>
        <taxon>Eukaryota</taxon>
        <taxon>Fungi</taxon>
        <taxon>Fungi incertae sedis</taxon>
        <taxon>Mucoromycota</taxon>
        <taxon>Mucoromycotina</taxon>
        <taxon>Mucoromycetes</taxon>
        <taxon>Mucorales</taxon>
        <taxon>Mucorineae</taxon>
        <taxon>Mucoraceae</taxon>
        <taxon>Thamnidium</taxon>
    </lineage>
</organism>
<dbReference type="PANTHER" id="PTHR46300">
    <property type="entry name" value="P450, PUTATIVE (EUROFUNG)-RELATED-RELATED"/>
    <property type="match status" value="1"/>
</dbReference>
<dbReference type="InterPro" id="IPR001128">
    <property type="entry name" value="Cyt_P450"/>
</dbReference>
<keyword evidence="6" id="KW-0472">Membrane</keyword>
<evidence type="ECO:0000256" key="1">
    <source>
        <dbReference type="ARBA" id="ARBA00022723"/>
    </source>
</evidence>
<dbReference type="Gene3D" id="1.10.630.10">
    <property type="entry name" value="Cytochrome P450"/>
    <property type="match status" value="1"/>
</dbReference>
<keyword evidence="8" id="KW-1185">Reference proteome</keyword>
<name>A0A8H7SYD8_9FUNG</name>
<evidence type="ECO:0000256" key="2">
    <source>
        <dbReference type="ARBA" id="ARBA00023002"/>
    </source>
</evidence>
<accession>A0A8H7SYD8</accession>
<dbReference type="GO" id="GO:0004497">
    <property type="term" value="F:monooxygenase activity"/>
    <property type="evidence" value="ECO:0007669"/>
    <property type="project" value="UniProtKB-KW"/>
</dbReference>
<evidence type="ECO:0000256" key="3">
    <source>
        <dbReference type="ARBA" id="ARBA00023004"/>
    </source>
</evidence>
<keyword evidence="5" id="KW-0503">Monooxygenase</keyword>
<feature type="transmembrane region" description="Helical" evidence="6">
    <location>
        <begin position="21"/>
        <end position="41"/>
    </location>
</feature>
<protein>
    <recommendedName>
        <fullName evidence="9">Cytochrome P450</fullName>
    </recommendedName>
</protein>
<keyword evidence="1 4" id="KW-0479">Metal-binding</keyword>
<comment type="similarity">
    <text evidence="5">Belongs to the cytochrome P450 family.</text>
</comment>
<evidence type="ECO:0000256" key="4">
    <source>
        <dbReference type="PIRSR" id="PIRSR602401-1"/>
    </source>
</evidence>
<evidence type="ECO:0000313" key="8">
    <source>
        <dbReference type="Proteomes" id="UP000613177"/>
    </source>
</evidence>
<dbReference type="EMBL" id="JAEPRE010000007">
    <property type="protein sequence ID" value="KAG2237326.1"/>
    <property type="molecule type" value="Genomic_DNA"/>
</dbReference>
<dbReference type="SUPFAM" id="SSF48264">
    <property type="entry name" value="Cytochrome P450"/>
    <property type="match status" value="1"/>
</dbReference>
<reference evidence="7" key="1">
    <citation type="submission" date="2021-01" db="EMBL/GenBank/DDBJ databases">
        <title>Metabolic potential, ecology and presence of endohyphal bacteria is reflected in genomic diversity of Mucoromycotina.</title>
        <authorList>
            <person name="Muszewska A."/>
            <person name="Okrasinska A."/>
            <person name="Steczkiewicz K."/>
            <person name="Drgas O."/>
            <person name="Orlowska M."/>
            <person name="Perlinska-Lenart U."/>
            <person name="Aleksandrzak-Piekarczyk T."/>
            <person name="Szatraj K."/>
            <person name="Zielenkiewicz U."/>
            <person name="Pilsyk S."/>
            <person name="Malc E."/>
            <person name="Mieczkowski P."/>
            <person name="Kruszewska J.S."/>
            <person name="Biernat P."/>
            <person name="Pawlowska J."/>
        </authorList>
    </citation>
    <scope>NUCLEOTIDE SEQUENCE</scope>
    <source>
        <strain evidence="7">WA0000018081</strain>
    </source>
</reference>
<gene>
    <name evidence="7" type="ORF">INT48_009059</name>
</gene>
<dbReference type="PRINTS" id="PR00385">
    <property type="entry name" value="P450"/>
</dbReference>
<evidence type="ECO:0008006" key="9">
    <source>
        <dbReference type="Google" id="ProtNLM"/>
    </source>
</evidence>
<dbReference type="GO" id="GO:0005506">
    <property type="term" value="F:iron ion binding"/>
    <property type="evidence" value="ECO:0007669"/>
    <property type="project" value="InterPro"/>
</dbReference>
<dbReference type="AlphaFoldDB" id="A0A8H7SYD8"/>
<dbReference type="PANTHER" id="PTHR46300:SF11">
    <property type="entry name" value="OXIDOREDUCTASE, PUTATIVE-RELATED"/>
    <property type="match status" value="1"/>
</dbReference>
<dbReference type="GO" id="GO:0016705">
    <property type="term" value="F:oxidoreductase activity, acting on paired donors, with incorporation or reduction of molecular oxygen"/>
    <property type="evidence" value="ECO:0007669"/>
    <property type="project" value="InterPro"/>
</dbReference>
<evidence type="ECO:0000313" key="7">
    <source>
        <dbReference type="EMBL" id="KAG2237326.1"/>
    </source>
</evidence>
<keyword evidence="6" id="KW-1133">Transmembrane helix</keyword>
<keyword evidence="6" id="KW-0812">Transmembrane</keyword>
<proteinExistence type="inferred from homology"/>
<comment type="caution">
    <text evidence="7">The sequence shown here is derived from an EMBL/GenBank/DDBJ whole genome shotgun (WGS) entry which is preliminary data.</text>
</comment>
<dbReference type="Pfam" id="PF00067">
    <property type="entry name" value="p450"/>
    <property type="match status" value="1"/>
</dbReference>
<dbReference type="PRINTS" id="PR00463">
    <property type="entry name" value="EP450I"/>
</dbReference>
<evidence type="ECO:0000256" key="6">
    <source>
        <dbReference type="SAM" id="Phobius"/>
    </source>
</evidence>
<dbReference type="InterPro" id="IPR017972">
    <property type="entry name" value="Cyt_P450_CS"/>
</dbReference>
<dbReference type="InterPro" id="IPR002401">
    <property type="entry name" value="Cyt_P450_E_grp-I"/>
</dbReference>
<evidence type="ECO:0000256" key="5">
    <source>
        <dbReference type="RuleBase" id="RU000461"/>
    </source>
</evidence>
<dbReference type="GO" id="GO:0020037">
    <property type="term" value="F:heme binding"/>
    <property type="evidence" value="ECO:0007669"/>
    <property type="project" value="InterPro"/>
</dbReference>
<sequence>MDQATKLIDSIPLPKFDRREVLPVVSIAVAASMFYASYCVLSSGQKKQKFKEIPVPGSAYPYVGHMMSLGEIPGRTVAKWHDELGPIIKLRMGVQNWFMISDPTLAHKVFVKKGAETSSRPHNVFSHDHHSIGGMGISFSQPNGRWKVSRAAAISVLGPKRVEAYMPLIQQESKELVNRLIESSESEGSVNPFVDLELNSMNIMFKSTFGRRFDSIQHPEFVKLTQIIEATMKHCALENDLANFLPIVSVFDYFFGSQSEQKDFIKNERNPFFRRLVKEAEQAEGPNVVKSLVEDGFALTDDETMVLTSDLIIAGTDTVSVSLSWNIAILCRHPDVQYKIFAEIDNFIELNGRIPHFNERSHLPYCISVMKECMRYRPVTPFGLPHTTHEDLYIDNYMIPKGSTIISSMDSLHKRADLYPNPETFIPERFMNNLKTMQSAANGRLENRDHYNFGWGRRMCPAIYLAETEIFSAFVQIYSRCFIEPTSDGFPDIDDARVGSLTIAPVNFKVKFTKRSNALV</sequence>
<dbReference type="Proteomes" id="UP000613177">
    <property type="component" value="Unassembled WGS sequence"/>
</dbReference>
<keyword evidence="3 4" id="KW-0408">Iron</keyword>
<dbReference type="PROSITE" id="PS00086">
    <property type="entry name" value="CYTOCHROME_P450"/>
    <property type="match status" value="1"/>
</dbReference>
<dbReference type="InterPro" id="IPR036396">
    <property type="entry name" value="Cyt_P450_sf"/>
</dbReference>
<keyword evidence="2 5" id="KW-0560">Oxidoreductase</keyword>
<dbReference type="InterPro" id="IPR050364">
    <property type="entry name" value="Cytochrome_P450_fung"/>
</dbReference>
<comment type="cofactor">
    <cofactor evidence="4">
        <name>heme</name>
        <dbReference type="ChEBI" id="CHEBI:30413"/>
    </cofactor>
</comment>